<accession>A0A6A6QP99</accession>
<keyword evidence="2" id="KW-1185">Reference proteome</keyword>
<evidence type="ECO:0000313" key="1">
    <source>
        <dbReference type="EMBL" id="KAF2494225.1"/>
    </source>
</evidence>
<protein>
    <submittedName>
        <fullName evidence="1">Uncharacterized protein</fullName>
    </submittedName>
</protein>
<organism evidence="1 2">
    <name type="scientific">Lophium mytilinum</name>
    <dbReference type="NCBI Taxonomy" id="390894"/>
    <lineage>
        <taxon>Eukaryota</taxon>
        <taxon>Fungi</taxon>
        <taxon>Dikarya</taxon>
        <taxon>Ascomycota</taxon>
        <taxon>Pezizomycotina</taxon>
        <taxon>Dothideomycetes</taxon>
        <taxon>Pleosporomycetidae</taxon>
        <taxon>Mytilinidiales</taxon>
        <taxon>Mytilinidiaceae</taxon>
        <taxon>Lophium</taxon>
    </lineage>
</organism>
<reference evidence="1" key="1">
    <citation type="journal article" date="2020" name="Stud. Mycol.">
        <title>101 Dothideomycetes genomes: a test case for predicting lifestyles and emergence of pathogens.</title>
        <authorList>
            <person name="Haridas S."/>
            <person name="Albert R."/>
            <person name="Binder M."/>
            <person name="Bloem J."/>
            <person name="Labutti K."/>
            <person name="Salamov A."/>
            <person name="Andreopoulos B."/>
            <person name="Baker S."/>
            <person name="Barry K."/>
            <person name="Bills G."/>
            <person name="Bluhm B."/>
            <person name="Cannon C."/>
            <person name="Castanera R."/>
            <person name="Culley D."/>
            <person name="Daum C."/>
            <person name="Ezra D."/>
            <person name="Gonzalez J."/>
            <person name="Henrissat B."/>
            <person name="Kuo A."/>
            <person name="Liang C."/>
            <person name="Lipzen A."/>
            <person name="Lutzoni F."/>
            <person name="Magnuson J."/>
            <person name="Mondo S."/>
            <person name="Nolan M."/>
            <person name="Ohm R."/>
            <person name="Pangilinan J."/>
            <person name="Park H.-J."/>
            <person name="Ramirez L."/>
            <person name="Alfaro M."/>
            <person name="Sun H."/>
            <person name="Tritt A."/>
            <person name="Yoshinaga Y."/>
            <person name="Zwiers L.-H."/>
            <person name="Turgeon B."/>
            <person name="Goodwin S."/>
            <person name="Spatafora J."/>
            <person name="Crous P."/>
            <person name="Grigoriev I."/>
        </authorList>
    </citation>
    <scope>NUCLEOTIDE SEQUENCE</scope>
    <source>
        <strain evidence="1">CBS 269.34</strain>
    </source>
</reference>
<sequence length="147" mass="16068">MSSAHRCSSMLWPSSYMTLRCYSLAPRLADRIARRSRACGRGYAIAGCSYGGLRCGMAVRAETLASRPGLGPIGGGWRACFVFLCSAAATHCPLPQPPCAIPLRRPFACCVVSRRRVLLRQLRACRCRRTLPSRRLTQPPTPCPQSA</sequence>
<proteinExistence type="predicted"/>
<name>A0A6A6QP99_9PEZI</name>
<gene>
    <name evidence="1" type="ORF">BU16DRAFT_68189</name>
</gene>
<dbReference type="EMBL" id="MU004191">
    <property type="protein sequence ID" value="KAF2494225.1"/>
    <property type="molecule type" value="Genomic_DNA"/>
</dbReference>
<dbReference type="Proteomes" id="UP000799750">
    <property type="component" value="Unassembled WGS sequence"/>
</dbReference>
<dbReference type="AlphaFoldDB" id="A0A6A6QP99"/>
<evidence type="ECO:0000313" key="2">
    <source>
        <dbReference type="Proteomes" id="UP000799750"/>
    </source>
</evidence>